<evidence type="ECO:0000256" key="1">
    <source>
        <dbReference type="ARBA" id="ARBA00022737"/>
    </source>
</evidence>
<dbReference type="Proteomes" id="UP001470230">
    <property type="component" value="Unassembled WGS sequence"/>
</dbReference>
<proteinExistence type="predicted"/>
<feature type="repeat" description="ANK" evidence="3">
    <location>
        <begin position="320"/>
        <end position="342"/>
    </location>
</feature>
<dbReference type="PANTHER" id="PTHR24198:SF165">
    <property type="entry name" value="ANKYRIN REPEAT-CONTAINING PROTEIN-RELATED"/>
    <property type="match status" value="1"/>
</dbReference>
<sequence>MNQKEILDSLFISFYNRNTESIIQILSNSSFITPDFTFDDIPPKCRIYGRPPFPLLNITSTLGYLEASQMLLHNGADYDCVDGFKNSPLHCAAISGNTNLMDLLLFEYNCDPTPKNCNNDLPIHIAASFNQSEAVLYLIKNAKNKVDEKNDSGKTTLSIAVEKNNLPLVQYLINVCSSDVTTIDNNRNTLLHIAVQNKCIAVLQYLLSLNKININNKNDEGFTPLLISALVGNPEIFNALLSSGACPLDLDKKGRSIIHLSIKSSSFDIFNCIIQNQLVYPFERDKSLLTSFHYAAASRDIRFIQVLGSLDGTLINDDECGFTPLHIACKHQNLEIAKFIISCPIIDPLILNKYGQSPLHIAARSSNYELFLFILSGNYYDFTVSDANGVSFYIFPFD</sequence>
<dbReference type="EMBL" id="JAPFFF010000019">
    <property type="protein sequence ID" value="KAK8858114.1"/>
    <property type="molecule type" value="Genomic_DNA"/>
</dbReference>
<keyword evidence="1" id="KW-0677">Repeat</keyword>
<evidence type="ECO:0000313" key="5">
    <source>
        <dbReference type="Proteomes" id="UP001470230"/>
    </source>
</evidence>
<evidence type="ECO:0000256" key="2">
    <source>
        <dbReference type="ARBA" id="ARBA00023043"/>
    </source>
</evidence>
<dbReference type="PROSITE" id="PS50088">
    <property type="entry name" value="ANK_REPEAT"/>
    <property type="match status" value="3"/>
</dbReference>
<dbReference type="SMART" id="SM00248">
    <property type="entry name" value="ANK"/>
    <property type="match status" value="10"/>
</dbReference>
<feature type="repeat" description="ANK" evidence="3">
    <location>
        <begin position="220"/>
        <end position="252"/>
    </location>
</feature>
<accession>A0ABR2I7M3</accession>
<feature type="repeat" description="ANK" evidence="3">
    <location>
        <begin position="354"/>
        <end position="387"/>
    </location>
</feature>
<protein>
    <recommendedName>
        <fullName evidence="6">Ankyrin repeat protein</fullName>
    </recommendedName>
</protein>
<dbReference type="Pfam" id="PF00023">
    <property type="entry name" value="Ank"/>
    <property type="match status" value="1"/>
</dbReference>
<comment type="caution">
    <text evidence="4">The sequence shown here is derived from an EMBL/GenBank/DDBJ whole genome shotgun (WGS) entry which is preliminary data.</text>
</comment>
<dbReference type="PROSITE" id="PS50297">
    <property type="entry name" value="ANK_REP_REGION"/>
    <property type="match status" value="2"/>
</dbReference>
<dbReference type="PANTHER" id="PTHR24198">
    <property type="entry name" value="ANKYRIN REPEAT AND PROTEIN KINASE DOMAIN-CONTAINING PROTEIN"/>
    <property type="match status" value="1"/>
</dbReference>
<dbReference type="InterPro" id="IPR002110">
    <property type="entry name" value="Ankyrin_rpt"/>
</dbReference>
<evidence type="ECO:0000256" key="3">
    <source>
        <dbReference type="PROSITE-ProRule" id="PRU00023"/>
    </source>
</evidence>
<evidence type="ECO:0000313" key="4">
    <source>
        <dbReference type="EMBL" id="KAK8858114.1"/>
    </source>
</evidence>
<reference evidence="4 5" key="1">
    <citation type="submission" date="2024-04" db="EMBL/GenBank/DDBJ databases">
        <title>Tritrichomonas musculus Genome.</title>
        <authorList>
            <person name="Alves-Ferreira E."/>
            <person name="Grigg M."/>
            <person name="Lorenzi H."/>
            <person name="Galac M."/>
        </authorList>
    </citation>
    <scope>NUCLEOTIDE SEQUENCE [LARGE SCALE GENOMIC DNA]</scope>
    <source>
        <strain evidence="4 5">EAF2021</strain>
    </source>
</reference>
<evidence type="ECO:0008006" key="6">
    <source>
        <dbReference type="Google" id="ProtNLM"/>
    </source>
</evidence>
<dbReference type="Gene3D" id="1.25.40.20">
    <property type="entry name" value="Ankyrin repeat-containing domain"/>
    <property type="match status" value="2"/>
</dbReference>
<keyword evidence="5" id="KW-1185">Reference proteome</keyword>
<name>A0ABR2I7M3_9EUKA</name>
<gene>
    <name evidence="4" type="ORF">M9Y10_013214</name>
</gene>
<dbReference type="Pfam" id="PF12796">
    <property type="entry name" value="Ank_2"/>
    <property type="match status" value="3"/>
</dbReference>
<organism evidence="4 5">
    <name type="scientific">Tritrichomonas musculus</name>
    <dbReference type="NCBI Taxonomy" id="1915356"/>
    <lineage>
        <taxon>Eukaryota</taxon>
        <taxon>Metamonada</taxon>
        <taxon>Parabasalia</taxon>
        <taxon>Tritrichomonadida</taxon>
        <taxon>Tritrichomonadidae</taxon>
        <taxon>Tritrichomonas</taxon>
    </lineage>
</organism>
<dbReference type="InterPro" id="IPR036770">
    <property type="entry name" value="Ankyrin_rpt-contain_sf"/>
</dbReference>
<dbReference type="SUPFAM" id="SSF48403">
    <property type="entry name" value="Ankyrin repeat"/>
    <property type="match status" value="1"/>
</dbReference>
<keyword evidence="2 3" id="KW-0040">ANK repeat</keyword>